<dbReference type="InterPro" id="IPR008942">
    <property type="entry name" value="ENTH_VHS"/>
</dbReference>
<sequence>MESGVEEKAWSVVWYRNPKNGSESGQPALSPPDFKAFTMSDLFSGLANLTKQVSTTLNSYEIRKLADKAQGYVLNFTEVELKVREATNEDPWGPTGPQIQEIAQLTNQYDAFPEVMGMLWKRMLQDTKLAWRRVYKSLMLLQGLIKLGNERVISNARDHLFEMRALENYKCVDERGRDQGVNIRHRVKQIIELLQDDELLVEERRKARGENKDKYQGYSKEDMMMKGGVSSSKSSSFDNWDRKSSGGFNSRKDKFDDLPEPKSSREVTAFDFDDGRQRTASPELGIPDHSQSQPVDDDEFGDFADARGNSGPAGNQSSAYNTLGLTRAKAPSNDLFATPIQPPAPSSQTRPRPPSGPSSPVQAPAKNEASLFDLDFDAPAPQPAAISGFGTSQNAPAFDLFASQPIQQAPQPAADLFGDFTAPVQSPVQSPVQPTASLNSGIGKPSDLDDIFGSFGAAPAATPVAQPQPILNNISNGLSNGNGVTKPVEKSDAWSLMEKQLDGLTLGSNAQKKAPTMNEMMRR</sequence>
<organism evidence="3 4">
    <name type="scientific">Bursaphelenchus xylophilus</name>
    <name type="common">Pinewood nematode worm</name>
    <name type="synonym">Aphelenchoides xylophilus</name>
    <dbReference type="NCBI Taxonomy" id="6326"/>
    <lineage>
        <taxon>Eukaryota</taxon>
        <taxon>Metazoa</taxon>
        <taxon>Ecdysozoa</taxon>
        <taxon>Nematoda</taxon>
        <taxon>Chromadorea</taxon>
        <taxon>Rhabditida</taxon>
        <taxon>Tylenchina</taxon>
        <taxon>Tylenchomorpha</taxon>
        <taxon>Aphelenchoidea</taxon>
        <taxon>Aphelenchoididae</taxon>
        <taxon>Bursaphelenchus</taxon>
    </lineage>
</organism>
<feature type="compositionally biased region" description="Basic and acidic residues" evidence="1">
    <location>
        <begin position="239"/>
        <end position="265"/>
    </location>
</feature>
<accession>A0A811KYN5</accession>
<gene>
    <name evidence="3" type="ORF">BXYJ_LOCUS6110</name>
</gene>
<evidence type="ECO:0000313" key="4">
    <source>
        <dbReference type="Proteomes" id="UP000659654"/>
    </source>
</evidence>
<dbReference type="AlphaFoldDB" id="A0A811KYN5"/>
<feature type="region of interest" description="Disordered" evidence="1">
    <location>
        <begin position="333"/>
        <end position="364"/>
    </location>
</feature>
<feature type="compositionally biased region" description="Basic and acidic residues" evidence="1">
    <location>
        <begin position="210"/>
        <end position="224"/>
    </location>
</feature>
<dbReference type="GO" id="GO:0005886">
    <property type="term" value="C:plasma membrane"/>
    <property type="evidence" value="ECO:0007669"/>
    <property type="project" value="TreeGrafter"/>
</dbReference>
<dbReference type="GO" id="GO:0030125">
    <property type="term" value="C:clathrin vesicle coat"/>
    <property type="evidence" value="ECO:0007669"/>
    <property type="project" value="TreeGrafter"/>
</dbReference>
<dbReference type="PANTHER" id="PTHR12276:SF45">
    <property type="entry name" value="CLATHRIN INTERACTOR 1"/>
    <property type="match status" value="1"/>
</dbReference>
<dbReference type="Proteomes" id="UP000659654">
    <property type="component" value="Unassembled WGS sequence"/>
</dbReference>
<reference evidence="3" key="1">
    <citation type="submission" date="2020-09" db="EMBL/GenBank/DDBJ databases">
        <authorList>
            <person name="Kikuchi T."/>
        </authorList>
    </citation>
    <scope>NUCLEOTIDE SEQUENCE</scope>
    <source>
        <strain evidence="3">Ka4C1</strain>
    </source>
</reference>
<evidence type="ECO:0000259" key="2">
    <source>
        <dbReference type="PROSITE" id="PS50942"/>
    </source>
</evidence>
<dbReference type="CDD" id="cd16989">
    <property type="entry name" value="ENTH_EpsinR"/>
    <property type="match status" value="1"/>
</dbReference>
<comment type="caution">
    <text evidence="3">The sequence shown here is derived from an EMBL/GenBank/DDBJ whole genome shotgun (WGS) entry which is preliminary data.</text>
</comment>
<dbReference type="Gene3D" id="1.25.40.90">
    <property type="match status" value="1"/>
</dbReference>
<dbReference type="EMBL" id="CAJFCV020000003">
    <property type="protein sequence ID" value="CAG9106317.1"/>
    <property type="molecule type" value="Genomic_DNA"/>
</dbReference>
<dbReference type="GO" id="GO:0030276">
    <property type="term" value="F:clathrin binding"/>
    <property type="evidence" value="ECO:0007669"/>
    <property type="project" value="TreeGrafter"/>
</dbReference>
<dbReference type="GO" id="GO:0006897">
    <property type="term" value="P:endocytosis"/>
    <property type="evidence" value="ECO:0007669"/>
    <property type="project" value="TreeGrafter"/>
</dbReference>
<dbReference type="Pfam" id="PF01417">
    <property type="entry name" value="ENTH"/>
    <property type="match status" value="1"/>
</dbReference>
<protein>
    <submittedName>
        <fullName evidence="3">(pine wood nematode) hypothetical protein</fullName>
    </submittedName>
</protein>
<dbReference type="FunFam" id="1.25.40.90:FF:000006">
    <property type="entry name" value="Clathrin interactor 1"/>
    <property type="match status" value="1"/>
</dbReference>
<dbReference type="PROSITE" id="PS50942">
    <property type="entry name" value="ENTH"/>
    <property type="match status" value="1"/>
</dbReference>
<dbReference type="EMBL" id="CAJFDI010000003">
    <property type="protein sequence ID" value="CAD5220301.1"/>
    <property type="molecule type" value="Genomic_DNA"/>
</dbReference>
<dbReference type="GO" id="GO:0005768">
    <property type="term" value="C:endosome"/>
    <property type="evidence" value="ECO:0007669"/>
    <property type="project" value="TreeGrafter"/>
</dbReference>
<dbReference type="SMR" id="A0A811KYN5"/>
<dbReference type="SMART" id="SM00273">
    <property type="entry name" value="ENTH"/>
    <property type="match status" value="1"/>
</dbReference>
<dbReference type="Proteomes" id="UP000582659">
    <property type="component" value="Unassembled WGS sequence"/>
</dbReference>
<name>A0A811KYN5_BURXY</name>
<proteinExistence type="predicted"/>
<dbReference type="OrthoDB" id="4033880at2759"/>
<feature type="domain" description="ENTH" evidence="2">
    <location>
        <begin position="71"/>
        <end position="204"/>
    </location>
</feature>
<evidence type="ECO:0000313" key="3">
    <source>
        <dbReference type="EMBL" id="CAD5220301.1"/>
    </source>
</evidence>
<dbReference type="GO" id="GO:0005543">
    <property type="term" value="F:phospholipid binding"/>
    <property type="evidence" value="ECO:0007669"/>
    <property type="project" value="TreeGrafter"/>
</dbReference>
<keyword evidence="4" id="KW-1185">Reference proteome</keyword>
<dbReference type="InterPro" id="IPR013809">
    <property type="entry name" value="ENTH"/>
</dbReference>
<feature type="compositionally biased region" description="Pro residues" evidence="1">
    <location>
        <begin position="340"/>
        <end position="357"/>
    </location>
</feature>
<dbReference type="SUPFAM" id="SSF48464">
    <property type="entry name" value="ENTH/VHS domain"/>
    <property type="match status" value="1"/>
</dbReference>
<dbReference type="PANTHER" id="PTHR12276">
    <property type="entry name" value="EPSIN/ENT-RELATED"/>
    <property type="match status" value="1"/>
</dbReference>
<evidence type="ECO:0000256" key="1">
    <source>
        <dbReference type="SAM" id="MobiDB-lite"/>
    </source>
</evidence>
<feature type="region of interest" description="Disordered" evidence="1">
    <location>
        <begin position="210"/>
        <end position="319"/>
    </location>
</feature>